<evidence type="ECO:0000259" key="10">
    <source>
        <dbReference type="Pfam" id="PF12371"/>
    </source>
</evidence>
<dbReference type="STRING" id="35608.A0A2U1QMC1"/>
<feature type="region of interest" description="Disordered" evidence="7">
    <location>
        <begin position="893"/>
        <end position="1125"/>
    </location>
</feature>
<feature type="chain" id="PRO_5015520359" evidence="9">
    <location>
        <begin position="36"/>
        <end position="1200"/>
    </location>
</feature>
<dbReference type="Pfam" id="PF24501">
    <property type="entry name" value="Ig_TMEM131L_5"/>
    <property type="match status" value="1"/>
</dbReference>
<feature type="compositionally biased region" description="Low complexity" evidence="7">
    <location>
        <begin position="958"/>
        <end position="974"/>
    </location>
</feature>
<dbReference type="InterPro" id="IPR056001">
    <property type="entry name" value="DUF7579"/>
</dbReference>
<accession>A0A2U1QMC1</accession>
<feature type="domain" description="DUF7579" evidence="11">
    <location>
        <begin position="443"/>
        <end position="549"/>
    </location>
</feature>
<dbReference type="InterPro" id="IPR055437">
    <property type="entry name" value="TMEM131L_Ig_5"/>
</dbReference>
<comment type="similarity">
    <text evidence="2">Belongs to the TMEM131 family.</text>
</comment>
<evidence type="ECO:0000256" key="6">
    <source>
        <dbReference type="ARBA" id="ARBA00023136"/>
    </source>
</evidence>
<evidence type="ECO:0000256" key="5">
    <source>
        <dbReference type="ARBA" id="ARBA00022989"/>
    </source>
</evidence>
<evidence type="ECO:0000313" key="13">
    <source>
        <dbReference type="EMBL" id="PWA99164.1"/>
    </source>
</evidence>
<dbReference type="GO" id="GO:0016020">
    <property type="term" value="C:membrane"/>
    <property type="evidence" value="ECO:0007669"/>
    <property type="project" value="UniProtKB-SubCell"/>
</dbReference>
<evidence type="ECO:0000313" key="14">
    <source>
        <dbReference type="Proteomes" id="UP000245207"/>
    </source>
</evidence>
<feature type="compositionally biased region" description="Low complexity" evidence="7">
    <location>
        <begin position="904"/>
        <end position="927"/>
    </location>
</feature>
<dbReference type="Pfam" id="PF24474">
    <property type="entry name" value="DUF7579"/>
    <property type="match status" value="1"/>
</dbReference>
<proteinExistence type="inferred from homology"/>
<gene>
    <name evidence="13" type="ORF">CTI12_AA010920</name>
</gene>
<evidence type="ECO:0000256" key="4">
    <source>
        <dbReference type="ARBA" id="ARBA00022729"/>
    </source>
</evidence>
<dbReference type="EMBL" id="PKPP01000032">
    <property type="protein sequence ID" value="PWA99164.1"/>
    <property type="molecule type" value="Genomic_DNA"/>
</dbReference>
<dbReference type="InterPro" id="IPR022113">
    <property type="entry name" value="TMEM131L_N"/>
</dbReference>
<evidence type="ECO:0000259" key="12">
    <source>
        <dbReference type="Pfam" id="PF24501"/>
    </source>
</evidence>
<feature type="compositionally biased region" description="Low complexity" evidence="7">
    <location>
        <begin position="1005"/>
        <end position="1020"/>
    </location>
</feature>
<dbReference type="PANTHER" id="PTHR22050:SF0">
    <property type="entry name" value="TRANSMEMBRANE PROTEIN 131 HOMOLOG"/>
    <property type="match status" value="1"/>
</dbReference>
<feature type="transmembrane region" description="Helical" evidence="8">
    <location>
        <begin position="859"/>
        <end position="882"/>
    </location>
</feature>
<sequence>MFYHRRVCHDVKAMHFKVIALCVVFCLSIFGPCSMSGTQNNPTGYDEYGSYRNDLNSDSEHVLVGDSRIRVPPQNSVPIPSLENICRRSDLFCFPSTLYGSEANYSGFSGIKSDETVAVGSVQPMGNLSWSTNHGNFQLSNGDIVSCSIEIKESTRHTSSDENDTPFCRGFSFTKKEELIRIKSSNVNDFSSLNVQISHPVLDWGQKYLHFSSLAYLTVENRDNHNVLRVFEPYSTNSQFYPCNYSEITVQPGEKASICFVFFPKWLGLSSAHILLQTSSGGFLIQARGFGIQSPYTIHSSVGLNRSSSGKWTKVVSVYNPSDEALSLKEASVWLSFSSGNVLYSIKSVCNVLDQKGDYEFNGNEWLDVRIGQVGQPLMAIRPHKTWTVGSNQNEPILELEFPHHSQANIYGSSCIQLLNSERENMDTDTVILEAEFGKRSDLLISLDVLVPCDANGHTSVSLLVENNGFDVVKVIKISEVGEKAVSLQTKYVEGLILFPHTVTQVATVTYAPDPHMDLNCKLLVQTNKSITPELEISCSDIARLCSQSYSGMFSYDNAETRSGDVHVQPQLEKATEMAKADDSVLGNWRSQGTNNGMSVLDDHEVTFPMVHVSTHQSKWISVVNPSDQPVVMQLLLNSGELINECRGSDENLQLPSSYPMVVNGHMTPSRYGFSIAGNALTEAYVHPREKAVLGPIVFHPSSRCEWKSSVLVRNNLSGVEWLSLRGSGGSISLRLLDGSDPVHTVQLKHNYLKPYTKDLFAKNTGDLPVEINRISISGTKCELDGFVVGSCKGFGLEPGESRKLTISYTADTCVETLRRELELNMAGGILVVPMEVNLSASTLNLCKRSLLWIIFKNFVLMVLLTVLIISMACSCSFSFIIRGGDLSKTSSVQDEHSSDVCSKPKSVSEVLPSSLSSPPPSSLKSKATVVEASKPDSLTVKTGNSDVCSKPESVRESLPPSSSSTPPSSLKSKANAVEGSKPENLTVKTGNSDVCSKPESARGSLPPSSSFPLPSTLESKATTVEASKPENLTVKTGKEKPRRRRKRRGSGISGHFEVSSSHSSNSPTPSLPSSPASSLTPKRFSELSPKQNVQARNPFMHGTTSAAPAVEKPSSPPKTPAPFTWAPKAESITVKHEESSGYDPRFEYNIWGGHLQLRSPGSTEVGSVPPNNSGSFFLNNPQELFTSCQAETVSSKQVG</sequence>
<reference evidence="13 14" key="1">
    <citation type="journal article" date="2018" name="Mol. Plant">
        <title>The genome of Artemisia annua provides insight into the evolution of Asteraceae family and artemisinin biosynthesis.</title>
        <authorList>
            <person name="Shen Q."/>
            <person name="Zhang L."/>
            <person name="Liao Z."/>
            <person name="Wang S."/>
            <person name="Yan T."/>
            <person name="Shi P."/>
            <person name="Liu M."/>
            <person name="Fu X."/>
            <person name="Pan Q."/>
            <person name="Wang Y."/>
            <person name="Lv Z."/>
            <person name="Lu X."/>
            <person name="Zhang F."/>
            <person name="Jiang W."/>
            <person name="Ma Y."/>
            <person name="Chen M."/>
            <person name="Hao X."/>
            <person name="Li L."/>
            <person name="Tang Y."/>
            <person name="Lv G."/>
            <person name="Zhou Y."/>
            <person name="Sun X."/>
            <person name="Brodelius P.E."/>
            <person name="Rose J.K.C."/>
            <person name="Tang K."/>
        </authorList>
    </citation>
    <scope>NUCLEOTIDE SEQUENCE [LARGE SCALE GENOMIC DNA]</scope>
    <source>
        <strain evidence="14">cv. Huhao1</strain>
        <tissue evidence="13">Leaf</tissue>
    </source>
</reference>
<feature type="domain" description="Transmembrane protein 131-like N-terminal" evidence="10">
    <location>
        <begin position="195"/>
        <end position="278"/>
    </location>
</feature>
<evidence type="ECO:0000256" key="2">
    <source>
        <dbReference type="ARBA" id="ARBA00006682"/>
    </source>
</evidence>
<comment type="subcellular location">
    <subcellularLocation>
        <location evidence="1">Membrane</location>
        <topology evidence="1">Single-pass type I membrane protein</topology>
    </subcellularLocation>
</comment>
<evidence type="ECO:0000256" key="9">
    <source>
        <dbReference type="SAM" id="SignalP"/>
    </source>
</evidence>
<dbReference type="AlphaFoldDB" id="A0A2U1QMC1"/>
<dbReference type="PANTHER" id="PTHR22050">
    <property type="entry name" value="RW1 PROTEIN HOMOLOG"/>
    <property type="match status" value="1"/>
</dbReference>
<keyword evidence="3 8" id="KW-0812">Transmembrane</keyword>
<dbReference type="InterPro" id="IPR039877">
    <property type="entry name" value="TMEM131-like"/>
</dbReference>
<feature type="compositionally biased region" description="Low complexity" evidence="7">
    <location>
        <begin position="1060"/>
        <end position="1082"/>
    </location>
</feature>
<comment type="caution">
    <text evidence="13">The sequence shown here is derived from an EMBL/GenBank/DDBJ whole genome shotgun (WGS) entry which is preliminary data.</text>
</comment>
<evidence type="ECO:0000256" key="1">
    <source>
        <dbReference type="ARBA" id="ARBA00004479"/>
    </source>
</evidence>
<protein>
    <submittedName>
        <fullName evidence="13">Uncharacterized protein</fullName>
    </submittedName>
</protein>
<organism evidence="13 14">
    <name type="scientific">Artemisia annua</name>
    <name type="common">Sweet wormwood</name>
    <dbReference type="NCBI Taxonomy" id="35608"/>
    <lineage>
        <taxon>Eukaryota</taxon>
        <taxon>Viridiplantae</taxon>
        <taxon>Streptophyta</taxon>
        <taxon>Embryophyta</taxon>
        <taxon>Tracheophyta</taxon>
        <taxon>Spermatophyta</taxon>
        <taxon>Magnoliopsida</taxon>
        <taxon>eudicotyledons</taxon>
        <taxon>Gunneridae</taxon>
        <taxon>Pentapetalae</taxon>
        <taxon>asterids</taxon>
        <taxon>campanulids</taxon>
        <taxon>Asterales</taxon>
        <taxon>Asteraceae</taxon>
        <taxon>Asteroideae</taxon>
        <taxon>Anthemideae</taxon>
        <taxon>Artemisiinae</taxon>
        <taxon>Artemisia</taxon>
    </lineage>
</organism>
<evidence type="ECO:0000259" key="11">
    <source>
        <dbReference type="Pfam" id="PF24474"/>
    </source>
</evidence>
<keyword evidence="4 9" id="KW-0732">Signal</keyword>
<feature type="domain" description="TMEM131L fifth Ig-like" evidence="12">
    <location>
        <begin position="764"/>
        <end position="828"/>
    </location>
</feature>
<dbReference type="Proteomes" id="UP000245207">
    <property type="component" value="Unassembled WGS sequence"/>
</dbReference>
<feature type="compositionally biased region" description="Basic residues" evidence="7">
    <location>
        <begin position="1041"/>
        <end position="1050"/>
    </location>
</feature>
<keyword evidence="5 8" id="KW-1133">Transmembrane helix</keyword>
<dbReference type="OrthoDB" id="168404at2759"/>
<evidence type="ECO:0000256" key="3">
    <source>
        <dbReference type="ARBA" id="ARBA00022692"/>
    </source>
</evidence>
<feature type="signal peptide" evidence="9">
    <location>
        <begin position="1"/>
        <end position="35"/>
    </location>
</feature>
<evidence type="ECO:0000256" key="7">
    <source>
        <dbReference type="SAM" id="MobiDB-lite"/>
    </source>
</evidence>
<name>A0A2U1QMC1_ARTAN</name>
<dbReference type="Pfam" id="PF12371">
    <property type="entry name" value="TMEM131_like_N"/>
    <property type="match status" value="1"/>
</dbReference>
<evidence type="ECO:0000256" key="8">
    <source>
        <dbReference type="SAM" id="Phobius"/>
    </source>
</evidence>
<keyword evidence="6 8" id="KW-0472">Membrane</keyword>
<keyword evidence="14" id="KW-1185">Reference proteome</keyword>